<dbReference type="EMBL" id="CP003316">
    <property type="protein sequence ID" value="AFA39581.1"/>
    <property type="molecule type" value="Genomic_DNA"/>
</dbReference>
<evidence type="ECO:0000313" key="1">
    <source>
        <dbReference type="EMBL" id="AFA39581.1"/>
    </source>
</evidence>
<gene>
    <name evidence="1" type="ordered locus">Pogu_1554</name>
</gene>
<protein>
    <submittedName>
        <fullName evidence="1">Uncharacterized protein</fullName>
    </submittedName>
</protein>
<dbReference type="STRING" id="698757.Pogu_1554"/>
<sequence>MLRSNGMGLPGGEIPRVFVRVFYSGNMIKQHRGISAMASSDVIF</sequence>
<name>H6Q952_PYROT</name>
<keyword evidence="2" id="KW-1185">Reference proteome</keyword>
<proteinExistence type="predicted"/>
<dbReference type="Proteomes" id="UP000009062">
    <property type="component" value="Chromosome"/>
</dbReference>
<organism evidence="1 2">
    <name type="scientific">Pyrobaculum oguniense (strain DSM 13380 / JCM 10595 / TE7)</name>
    <dbReference type="NCBI Taxonomy" id="698757"/>
    <lineage>
        <taxon>Archaea</taxon>
        <taxon>Thermoproteota</taxon>
        <taxon>Thermoprotei</taxon>
        <taxon>Thermoproteales</taxon>
        <taxon>Thermoproteaceae</taxon>
        <taxon>Pyrobaculum</taxon>
    </lineage>
</organism>
<accession>H6Q952</accession>
<dbReference type="AlphaFoldDB" id="H6Q952"/>
<dbReference type="eggNOG" id="arCOG01165">
    <property type="taxonomic scope" value="Archaea"/>
</dbReference>
<dbReference type="KEGG" id="pog:Pogu_1554"/>
<evidence type="ECO:0000313" key="2">
    <source>
        <dbReference type="Proteomes" id="UP000009062"/>
    </source>
</evidence>
<dbReference type="HOGENOM" id="CLU_3210899_0_0_2"/>
<reference evidence="1 2" key="1">
    <citation type="journal article" date="2012" name="Stand. Genomic Sci.">
        <title>Complete genome sequence of Pyrobaculum oguniense.</title>
        <authorList>
            <person name="Bernick D.L."/>
            <person name="Karplus K."/>
            <person name="Lui L.M."/>
            <person name="Coker J.K."/>
            <person name="Murphy J.N."/>
            <person name="Chan P.P."/>
            <person name="Cozen A.E."/>
            <person name="Lowe T.M."/>
        </authorList>
    </citation>
    <scope>NUCLEOTIDE SEQUENCE [LARGE SCALE GENOMIC DNA]</scope>
    <source>
        <strain evidence="1 2">TE7</strain>
    </source>
</reference>